<dbReference type="InterPro" id="IPR036113">
    <property type="entry name" value="Asp/Glu-ADT_sf_sub_c"/>
</dbReference>
<accession>A0A1H8C9U9</accession>
<evidence type="ECO:0000256" key="2">
    <source>
        <dbReference type="ARBA" id="ARBA00011123"/>
    </source>
</evidence>
<dbReference type="GO" id="GO:0070681">
    <property type="term" value="P:glutaminyl-tRNAGln biosynthesis via transamidation"/>
    <property type="evidence" value="ECO:0007669"/>
    <property type="project" value="TreeGrafter"/>
</dbReference>
<dbReference type="NCBIfam" id="TIGR00135">
    <property type="entry name" value="gatC"/>
    <property type="match status" value="1"/>
</dbReference>
<evidence type="ECO:0000313" key="7">
    <source>
        <dbReference type="EMBL" id="SEM92011.1"/>
    </source>
</evidence>
<dbReference type="AlphaFoldDB" id="A0A1H8C9U9"/>
<dbReference type="GO" id="GO:0006412">
    <property type="term" value="P:translation"/>
    <property type="evidence" value="ECO:0007669"/>
    <property type="project" value="UniProtKB-UniRule"/>
</dbReference>
<dbReference type="PANTHER" id="PTHR15004:SF0">
    <property type="entry name" value="GLUTAMYL-TRNA(GLN) AMIDOTRANSFERASE SUBUNIT C, MITOCHONDRIAL"/>
    <property type="match status" value="1"/>
</dbReference>
<evidence type="ECO:0000256" key="3">
    <source>
        <dbReference type="ARBA" id="ARBA00024799"/>
    </source>
</evidence>
<keyword evidence="6" id="KW-0547">Nucleotide-binding</keyword>
<keyword evidence="6" id="KW-0648">Protein biosynthesis</keyword>
<dbReference type="HAMAP" id="MF_00122">
    <property type="entry name" value="GatC"/>
    <property type="match status" value="1"/>
</dbReference>
<dbReference type="EC" id="6.3.5.-" evidence="6"/>
<gene>
    <name evidence="6" type="primary">gatC</name>
    <name evidence="7" type="ORF">SAMN05444955_103171</name>
</gene>
<evidence type="ECO:0000313" key="8">
    <source>
        <dbReference type="Proteomes" id="UP000199695"/>
    </source>
</evidence>
<dbReference type="GO" id="GO:0016740">
    <property type="term" value="F:transferase activity"/>
    <property type="evidence" value="ECO:0007669"/>
    <property type="project" value="UniProtKB-KW"/>
</dbReference>
<dbReference type="Proteomes" id="UP000199695">
    <property type="component" value="Unassembled WGS sequence"/>
</dbReference>
<evidence type="ECO:0000256" key="5">
    <source>
        <dbReference type="ARBA" id="ARBA00047913"/>
    </source>
</evidence>
<comment type="catalytic activity">
    <reaction evidence="5 6">
        <text>L-glutamyl-tRNA(Gln) + L-glutamine + ATP + H2O = L-glutaminyl-tRNA(Gln) + L-glutamate + ADP + phosphate + H(+)</text>
        <dbReference type="Rhea" id="RHEA:17521"/>
        <dbReference type="Rhea" id="RHEA-COMP:9681"/>
        <dbReference type="Rhea" id="RHEA-COMP:9684"/>
        <dbReference type="ChEBI" id="CHEBI:15377"/>
        <dbReference type="ChEBI" id="CHEBI:15378"/>
        <dbReference type="ChEBI" id="CHEBI:29985"/>
        <dbReference type="ChEBI" id="CHEBI:30616"/>
        <dbReference type="ChEBI" id="CHEBI:43474"/>
        <dbReference type="ChEBI" id="CHEBI:58359"/>
        <dbReference type="ChEBI" id="CHEBI:78520"/>
        <dbReference type="ChEBI" id="CHEBI:78521"/>
        <dbReference type="ChEBI" id="CHEBI:456216"/>
    </reaction>
</comment>
<proteinExistence type="inferred from homology"/>
<dbReference type="PANTHER" id="PTHR15004">
    <property type="entry name" value="GLUTAMYL-TRNA(GLN) AMIDOTRANSFERASE SUBUNIT C, MITOCHONDRIAL"/>
    <property type="match status" value="1"/>
</dbReference>
<comment type="catalytic activity">
    <reaction evidence="4 6">
        <text>L-aspartyl-tRNA(Asn) + L-glutamine + ATP + H2O = L-asparaginyl-tRNA(Asn) + L-glutamate + ADP + phosphate + 2 H(+)</text>
        <dbReference type="Rhea" id="RHEA:14513"/>
        <dbReference type="Rhea" id="RHEA-COMP:9674"/>
        <dbReference type="Rhea" id="RHEA-COMP:9677"/>
        <dbReference type="ChEBI" id="CHEBI:15377"/>
        <dbReference type="ChEBI" id="CHEBI:15378"/>
        <dbReference type="ChEBI" id="CHEBI:29985"/>
        <dbReference type="ChEBI" id="CHEBI:30616"/>
        <dbReference type="ChEBI" id="CHEBI:43474"/>
        <dbReference type="ChEBI" id="CHEBI:58359"/>
        <dbReference type="ChEBI" id="CHEBI:78515"/>
        <dbReference type="ChEBI" id="CHEBI:78516"/>
        <dbReference type="ChEBI" id="CHEBI:456216"/>
    </reaction>
</comment>
<dbReference type="GO" id="GO:0005524">
    <property type="term" value="F:ATP binding"/>
    <property type="evidence" value="ECO:0007669"/>
    <property type="project" value="UniProtKB-KW"/>
</dbReference>
<name>A0A1H8C9U9_9BACL</name>
<dbReference type="Pfam" id="PF02686">
    <property type="entry name" value="GatC"/>
    <property type="match status" value="1"/>
</dbReference>
<dbReference type="Gene3D" id="1.10.20.60">
    <property type="entry name" value="Glu-tRNAGln amidotransferase C subunit, N-terminal domain"/>
    <property type="match status" value="1"/>
</dbReference>
<evidence type="ECO:0000256" key="1">
    <source>
        <dbReference type="ARBA" id="ARBA00010757"/>
    </source>
</evidence>
<dbReference type="SUPFAM" id="SSF141000">
    <property type="entry name" value="Glu-tRNAGln amidotransferase C subunit"/>
    <property type="match status" value="1"/>
</dbReference>
<dbReference type="GO" id="GO:0050566">
    <property type="term" value="F:asparaginyl-tRNA synthase (glutamine-hydrolyzing) activity"/>
    <property type="evidence" value="ECO:0007669"/>
    <property type="project" value="RHEA"/>
</dbReference>
<evidence type="ECO:0000256" key="4">
    <source>
        <dbReference type="ARBA" id="ARBA00047380"/>
    </source>
</evidence>
<organism evidence="7 8">
    <name type="scientific">Lihuaxuella thermophila</name>
    <dbReference type="NCBI Taxonomy" id="1173111"/>
    <lineage>
        <taxon>Bacteria</taxon>
        <taxon>Bacillati</taxon>
        <taxon>Bacillota</taxon>
        <taxon>Bacilli</taxon>
        <taxon>Bacillales</taxon>
        <taxon>Thermoactinomycetaceae</taxon>
        <taxon>Lihuaxuella</taxon>
    </lineage>
</organism>
<comment type="similarity">
    <text evidence="1 6">Belongs to the GatC family.</text>
</comment>
<dbReference type="GO" id="GO:0006450">
    <property type="term" value="P:regulation of translational fidelity"/>
    <property type="evidence" value="ECO:0007669"/>
    <property type="project" value="InterPro"/>
</dbReference>
<keyword evidence="7" id="KW-0808">Transferase</keyword>
<reference evidence="7 8" key="1">
    <citation type="submission" date="2016-10" db="EMBL/GenBank/DDBJ databases">
        <authorList>
            <person name="de Groot N.N."/>
        </authorList>
    </citation>
    <scope>NUCLEOTIDE SEQUENCE [LARGE SCALE GENOMIC DNA]</scope>
    <source>
        <strain evidence="7 8">DSM 46701</strain>
    </source>
</reference>
<comment type="function">
    <text evidence="3 6">Allows the formation of correctly charged Asn-tRNA(Asn) or Gln-tRNA(Gln) through the transamidation of misacylated Asp-tRNA(Asn) or Glu-tRNA(Gln) in organisms which lack either or both of asparaginyl-tRNA or glutaminyl-tRNA synthetases. The reaction takes place in the presence of glutamine and ATP through an activated phospho-Asp-tRNA(Asn) or phospho-Glu-tRNA(Gln).</text>
</comment>
<dbReference type="GO" id="GO:0050567">
    <property type="term" value="F:glutaminyl-tRNA synthase (glutamine-hydrolyzing) activity"/>
    <property type="evidence" value="ECO:0007669"/>
    <property type="project" value="UniProtKB-UniRule"/>
</dbReference>
<dbReference type="STRING" id="1173111.SAMN05444955_103171"/>
<sequence>MMSISREEVQKVAFLARLKLTEQEADQFTGQLNDILQFAEKLNELDTDQVEPTSHVLPMANVMREDEVKPSVSGEKALSNAPDQQDGMFRVPAVFEE</sequence>
<dbReference type="InterPro" id="IPR003837">
    <property type="entry name" value="GatC"/>
</dbReference>
<keyword evidence="6" id="KW-0067">ATP-binding</keyword>
<keyword evidence="8" id="KW-1185">Reference proteome</keyword>
<keyword evidence="6" id="KW-0436">Ligase</keyword>
<comment type="subunit">
    <text evidence="2 6">Heterotrimer of A, B and C subunits.</text>
</comment>
<protein>
    <recommendedName>
        <fullName evidence="6">Aspartyl/glutamyl-tRNA(Asn/Gln) amidotransferase subunit C</fullName>
        <shortName evidence="6">Asp/Glu-ADT subunit C</shortName>
        <ecNumber evidence="6">6.3.5.-</ecNumber>
    </recommendedName>
</protein>
<dbReference type="OrthoDB" id="9813938at2"/>
<dbReference type="EMBL" id="FOCQ01000003">
    <property type="protein sequence ID" value="SEM92011.1"/>
    <property type="molecule type" value="Genomic_DNA"/>
</dbReference>
<evidence type="ECO:0000256" key="6">
    <source>
        <dbReference type="HAMAP-Rule" id="MF_00122"/>
    </source>
</evidence>